<evidence type="ECO:0000313" key="3">
    <source>
        <dbReference type="Proteomes" id="UP000617041"/>
    </source>
</evidence>
<keyword evidence="3" id="KW-1185">Reference proteome</keyword>
<protein>
    <submittedName>
        <fullName evidence="2">VOC family protein</fullName>
    </submittedName>
</protein>
<comment type="caution">
    <text evidence="2">The sequence shown here is derived from an EMBL/GenBank/DDBJ whole genome shotgun (WGS) entry which is preliminary data.</text>
</comment>
<evidence type="ECO:0000313" key="2">
    <source>
        <dbReference type="EMBL" id="MBK0393971.1"/>
    </source>
</evidence>
<dbReference type="RefSeq" id="WP_200788930.1">
    <property type="nucleotide sequence ID" value="NZ_JAEDAO010000001.1"/>
</dbReference>
<reference evidence="2" key="1">
    <citation type="submission" date="2020-12" db="EMBL/GenBank/DDBJ databases">
        <title>Ramlibacter sp. nov., isolated from a freshwater alga, Cryptomonas.</title>
        <authorList>
            <person name="Kim H.M."/>
            <person name="Jeon C.O."/>
        </authorList>
    </citation>
    <scope>NUCLEOTIDE SEQUENCE</scope>
    <source>
        <strain evidence="2">CrO1</strain>
    </source>
</reference>
<accession>A0A934USK1</accession>
<dbReference type="InterPro" id="IPR004360">
    <property type="entry name" value="Glyas_Fos-R_dOase_dom"/>
</dbReference>
<dbReference type="Proteomes" id="UP000617041">
    <property type="component" value="Unassembled WGS sequence"/>
</dbReference>
<dbReference type="SUPFAM" id="SSF54593">
    <property type="entry name" value="Glyoxalase/Bleomycin resistance protein/Dihydroxybiphenyl dioxygenase"/>
    <property type="match status" value="1"/>
</dbReference>
<dbReference type="InterPro" id="IPR028973">
    <property type="entry name" value="PhnB-like"/>
</dbReference>
<name>A0A934USK1_9BURK</name>
<dbReference type="PANTHER" id="PTHR33990:SF1">
    <property type="entry name" value="PROTEIN YJDN"/>
    <property type="match status" value="1"/>
</dbReference>
<dbReference type="InterPro" id="IPR029068">
    <property type="entry name" value="Glyas_Bleomycin-R_OHBP_Dase"/>
</dbReference>
<dbReference type="Pfam" id="PF00903">
    <property type="entry name" value="Glyoxalase"/>
    <property type="match status" value="1"/>
</dbReference>
<dbReference type="CDD" id="cd06588">
    <property type="entry name" value="PhnB_like"/>
    <property type="match status" value="1"/>
</dbReference>
<sequence length="138" mass="15043">MLDIYIFFDGRCAEALRFYEQVLGAKVQALMTYGQSPMPADPSCGPINPDHVMHGALSLPDGRTLMASDSPPAMYQQPGGFSLVLQYPTAVEARRVFDKLAEGGNVTMPMAKTFWAEAFGMCTDRFGKPWMVSGGPLT</sequence>
<dbReference type="EMBL" id="JAEDAO010000001">
    <property type="protein sequence ID" value="MBK0393971.1"/>
    <property type="molecule type" value="Genomic_DNA"/>
</dbReference>
<organism evidence="2 3">
    <name type="scientific">Ramlibacter algicola</name>
    <dbReference type="NCBI Taxonomy" id="2795217"/>
    <lineage>
        <taxon>Bacteria</taxon>
        <taxon>Pseudomonadati</taxon>
        <taxon>Pseudomonadota</taxon>
        <taxon>Betaproteobacteria</taxon>
        <taxon>Burkholderiales</taxon>
        <taxon>Comamonadaceae</taxon>
        <taxon>Ramlibacter</taxon>
    </lineage>
</organism>
<evidence type="ECO:0000259" key="1">
    <source>
        <dbReference type="Pfam" id="PF00903"/>
    </source>
</evidence>
<feature type="domain" description="Glyoxalase/fosfomycin resistance/dioxygenase" evidence="1">
    <location>
        <begin position="6"/>
        <end position="131"/>
    </location>
</feature>
<dbReference type="Gene3D" id="3.10.180.10">
    <property type="entry name" value="2,3-Dihydroxybiphenyl 1,2-Dioxygenase, domain 1"/>
    <property type="match status" value="1"/>
</dbReference>
<proteinExistence type="predicted"/>
<gene>
    <name evidence="2" type="ORF">I8E28_15325</name>
</gene>
<dbReference type="PANTHER" id="PTHR33990">
    <property type="entry name" value="PROTEIN YJDN-RELATED"/>
    <property type="match status" value="1"/>
</dbReference>
<dbReference type="AlphaFoldDB" id="A0A934USK1"/>